<dbReference type="RefSeq" id="WP_348389426.1">
    <property type="nucleotide sequence ID" value="NZ_CP134146.1"/>
</dbReference>
<gene>
    <name evidence="7" type="ORF">RI845_09120</name>
</gene>
<accession>A0ABY9TNZ8</accession>
<keyword evidence="5" id="KW-0408">Iron</keyword>
<keyword evidence="2" id="KW-0479">Metal-binding</keyword>
<reference evidence="8" key="1">
    <citation type="submission" date="2023-09" db="EMBL/GenBank/DDBJ databases">
        <authorList>
            <person name="Zhang C."/>
        </authorList>
    </citation>
    <scope>NUCLEOTIDE SEQUENCE [LARGE SCALE GENOMIC DNA]</scope>
    <source>
        <strain evidence="8">SQ345</strain>
    </source>
</reference>
<dbReference type="Proteomes" id="UP001248581">
    <property type="component" value="Chromosome"/>
</dbReference>
<dbReference type="PROSITE" id="PS51184">
    <property type="entry name" value="JMJC"/>
    <property type="match status" value="1"/>
</dbReference>
<dbReference type="Pfam" id="PF20514">
    <property type="entry name" value="WHD_ROXA"/>
    <property type="match status" value="1"/>
</dbReference>
<dbReference type="Pfam" id="PF08007">
    <property type="entry name" value="JmjC_2"/>
    <property type="match status" value="1"/>
</dbReference>
<dbReference type="SMART" id="SM00558">
    <property type="entry name" value="JmjC"/>
    <property type="match status" value="1"/>
</dbReference>
<proteinExistence type="predicted"/>
<keyword evidence="4" id="KW-0560">Oxidoreductase</keyword>
<dbReference type="InterPro" id="IPR003347">
    <property type="entry name" value="JmjC_dom"/>
</dbReference>
<evidence type="ECO:0000313" key="8">
    <source>
        <dbReference type="Proteomes" id="UP001248581"/>
    </source>
</evidence>
<evidence type="ECO:0000256" key="4">
    <source>
        <dbReference type="ARBA" id="ARBA00023002"/>
    </source>
</evidence>
<dbReference type="InterPro" id="IPR046799">
    <property type="entry name" value="ROXA-like_wH"/>
</dbReference>
<sequence length="382" mass="43185">MKIDFKDLTPETFLAEYWQKKPLIIKGAFANFEDSIDANELAGLAMEEFIESRIISCNNSKWDVKHGPFEDFSEFGEANWTLLVQAVNHWSADVDSLIEPFKFIPNWRIDDVMVSFSTPGGGVGPHLDQYDVFIIQGEGKRRWQVGKPDASLTELIPHEDLKQVSMFNAVIDEITEPGDLLYIPPNHPHNGVSIDNSINYSVGFQAPSAQELISAFADYQLDNHLFEQRFDDSKRRATDKPEEIEGSDLNLLHNVMTSAFKDEGLVQDFLGKYLTTVHHTLNLLVPVEPLPIELIKELLAEGEVLYPVLGLKCILINQHEIKRLFVNGENFPVDTDTIELAKLLASKKPLTKNLVESSLNCLKNQQLLTSVINKGLWCFECD</sequence>
<dbReference type="InterPro" id="IPR039994">
    <property type="entry name" value="NO66-like"/>
</dbReference>
<name>A0ABY9TNZ8_9GAMM</name>
<comment type="cofactor">
    <cofactor evidence="1">
        <name>Fe(2+)</name>
        <dbReference type="ChEBI" id="CHEBI:29033"/>
    </cofactor>
</comment>
<dbReference type="SUPFAM" id="SSF51197">
    <property type="entry name" value="Clavaminate synthase-like"/>
    <property type="match status" value="1"/>
</dbReference>
<feature type="domain" description="JmjC" evidence="6">
    <location>
        <begin position="93"/>
        <end position="221"/>
    </location>
</feature>
<evidence type="ECO:0000256" key="5">
    <source>
        <dbReference type="ARBA" id="ARBA00023004"/>
    </source>
</evidence>
<dbReference type="Gene3D" id="3.40.366.30">
    <property type="entry name" value="50S ribosomal protein L16 arginine hydroxylase, Chain A, Domain 2"/>
    <property type="match status" value="1"/>
</dbReference>
<evidence type="ECO:0000256" key="3">
    <source>
        <dbReference type="ARBA" id="ARBA00022964"/>
    </source>
</evidence>
<evidence type="ECO:0000259" key="6">
    <source>
        <dbReference type="PROSITE" id="PS51184"/>
    </source>
</evidence>
<keyword evidence="3" id="KW-0223">Dioxygenase</keyword>
<dbReference type="Gene3D" id="2.60.120.650">
    <property type="entry name" value="Cupin"/>
    <property type="match status" value="1"/>
</dbReference>
<dbReference type="PANTHER" id="PTHR13096:SF8">
    <property type="entry name" value="RIBOSOMAL OXYGENASE 1"/>
    <property type="match status" value="1"/>
</dbReference>
<organism evidence="7 8">
    <name type="scientific">Thalassotalea nanhaiensis</name>
    <dbReference type="NCBI Taxonomy" id="3065648"/>
    <lineage>
        <taxon>Bacteria</taxon>
        <taxon>Pseudomonadati</taxon>
        <taxon>Pseudomonadota</taxon>
        <taxon>Gammaproteobacteria</taxon>
        <taxon>Alteromonadales</taxon>
        <taxon>Colwelliaceae</taxon>
        <taxon>Thalassotalea</taxon>
    </lineage>
</organism>
<keyword evidence="8" id="KW-1185">Reference proteome</keyword>
<dbReference type="EMBL" id="CP134146">
    <property type="protein sequence ID" value="WNC70284.1"/>
    <property type="molecule type" value="Genomic_DNA"/>
</dbReference>
<evidence type="ECO:0000313" key="7">
    <source>
        <dbReference type="EMBL" id="WNC70284.1"/>
    </source>
</evidence>
<evidence type="ECO:0000256" key="1">
    <source>
        <dbReference type="ARBA" id="ARBA00001954"/>
    </source>
</evidence>
<dbReference type="PANTHER" id="PTHR13096">
    <property type="entry name" value="MINA53 MYC INDUCED NUCLEAR ANTIGEN"/>
    <property type="match status" value="1"/>
</dbReference>
<protein>
    <submittedName>
        <fullName evidence="7">Cupin domain-containing protein</fullName>
    </submittedName>
</protein>
<evidence type="ECO:0000256" key="2">
    <source>
        <dbReference type="ARBA" id="ARBA00022723"/>
    </source>
</evidence>